<protein>
    <submittedName>
        <fullName evidence="5">GntR family transcriptional regulator</fullName>
    </submittedName>
</protein>
<proteinExistence type="predicted"/>
<dbReference type="RefSeq" id="WP_262597587.1">
    <property type="nucleotide sequence ID" value="NZ_CP103300.1"/>
</dbReference>
<dbReference type="InterPro" id="IPR008920">
    <property type="entry name" value="TF_FadR/GntR_C"/>
</dbReference>
<name>A0ABY6GTZ7_9GAMM</name>
<evidence type="ECO:0000256" key="3">
    <source>
        <dbReference type="ARBA" id="ARBA00023163"/>
    </source>
</evidence>
<keyword evidence="2" id="KW-0238">DNA-binding</keyword>
<organism evidence="5 6">
    <name type="scientific">Endozoicomonas euniceicola</name>
    <dbReference type="NCBI Taxonomy" id="1234143"/>
    <lineage>
        <taxon>Bacteria</taxon>
        <taxon>Pseudomonadati</taxon>
        <taxon>Pseudomonadota</taxon>
        <taxon>Gammaproteobacteria</taxon>
        <taxon>Oceanospirillales</taxon>
        <taxon>Endozoicomonadaceae</taxon>
        <taxon>Endozoicomonas</taxon>
    </lineage>
</organism>
<evidence type="ECO:0000313" key="5">
    <source>
        <dbReference type="EMBL" id="UYM15526.1"/>
    </source>
</evidence>
<dbReference type="Pfam" id="PF07729">
    <property type="entry name" value="FCD"/>
    <property type="match status" value="1"/>
</dbReference>
<dbReference type="SMART" id="SM00895">
    <property type="entry name" value="FCD"/>
    <property type="match status" value="1"/>
</dbReference>
<dbReference type="InterPro" id="IPR000524">
    <property type="entry name" value="Tscrpt_reg_HTH_GntR"/>
</dbReference>
<accession>A0ABY6GTZ7</accession>
<dbReference type="Gene3D" id="1.20.120.530">
    <property type="entry name" value="GntR ligand-binding domain-like"/>
    <property type="match status" value="1"/>
</dbReference>
<dbReference type="Gene3D" id="1.10.10.10">
    <property type="entry name" value="Winged helix-like DNA-binding domain superfamily/Winged helix DNA-binding domain"/>
    <property type="match status" value="1"/>
</dbReference>
<dbReference type="InterPro" id="IPR036388">
    <property type="entry name" value="WH-like_DNA-bd_sf"/>
</dbReference>
<keyword evidence="6" id="KW-1185">Reference proteome</keyword>
<keyword evidence="1" id="KW-0805">Transcription regulation</keyword>
<dbReference type="SUPFAM" id="SSF46785">
    <property type="entry name" value="Winged helix' DNA-binding domain"/>
    <property type="match status" value="1"/>
</dbReference>
<dbReference type="EMBL" id="CP103300">
    <property type="protein sequence ID" value="UYM15526.1"/>
    <property type="molecule type" value="Genomic_DNA"/>
</dbReference>
<gene>
    <name evidence="5" type="ORF">NX720_22190</name>
</gene>
<dbReference type="InterPro" id="IPR036390">
    <property type="entry name" value="WH_DNA-bd_sf"/>
</dbReference>
<dbReference type="Pfam" id="PF00392">
    <property type="entry name" value="GntR"/>
    <property type="match status" value="1"/>
</dbReference>
<dbReference type="Proteomes" id="UP001163255">
    <property type="component" value="Chromosome"/>
</dbReference>
<evidence type="ECO:0000313" key="6">
    <source>
        <dbReference type="Proteomes" id="UP001163255"/>
    </source>
</evidence>
<evidence type="ECO:0000256" key="2">
    <source>
        <dbReference type="ARBA" id="ARBA00023125"/>
    </source>
</evidence>
<dbReference type="SMART" id="SM00345">
    <property type="entry name" value="HTH_GNTR"/>
    <property type="match status" value="1"/>
</dbReference>
<evidence type="ECO:0000256" key="1">
    <source>
        <dbReference type="ARBA" id="ARBA00023015"/>
    </source>
</evidence>
<feature type="domain" description="HTH gntR-type" evidence="4">
    <location>
        <begin position="6"/>
        <end position="73"/>
    </location>
</feature>
<sequence>MVEKELSQTDSAYVQLESMIIFEQLESGAMYSEKQLADMLDMGRTPIREALQKLAWEQMVNIYPRRGIQIPTLTVEKQLKLLEVRRPIEALCAGLAAEKATREQKKQMRELAEGIVECAHDQNDQAFFHHLRQVHNELVAASRNDYIRQAMRPLQGLSRRFWFLYKEKDTEHPALLHAEVMKAVARGDKVSAVQAANDVIDYLHAFTLKQISY</sequence>
<dbReference type="PROSITE" id="PS50949">
    <property type="entry name" value="HTH_GNTR"/>
    <property type="match status" value="1"/>
</dbReference>
<keyword evidence="3" id="KW-0804">Transcription</keyword>
<reference evidence="5" key="1">
    <citation type="submission" date="2022-10" db="EMBL/GenBank/DDBJ databases">
        <title>Completed Genome Sequence of two octocoral isolated bacterium, Endozoicomonas euniceicola EF212T and Endozoicomonas gorgoniicola PS125T.</title>
        <authorList>
            <person name="Chiou Y.-J."/>
            <person name="Chen Y.-H."/>
        </authorList>
    </citation>
    <scope>NUCLEOTIDE SEQUENCE</scope>
    <source>
        <strain evidence="5">EF212</strain>
    </source>
</reference>
<dbReference type="PANTHER" id="PTHR43537">
    <property type="entry name" value="TRANSCRIPTIONAL REGULATOR, GNTR FAMILY"/>
    <property type="match status" value="1"/>
</dbReference>
<dbReference type="InterPro" id="IPR011711">
    <property type="entry name" value="GntR_C"/>
</dbReference>
<dbReference type="PANTHER" id="PTHR43537:SF5">
    <property type="entry name" value="UXU OPERON TRANSCRIPTIONAL REGULATOR"/>
    <property type="match status" value="1"/>
</dbReference>
<evidence type="ECO:0000259" key="4">
    <source>
        <dbReference type="PROSITE" id="PS50949"/>
    </source>
</evidence>
<dbReference type="SUPFAM" id="SSF48008">
    <property type="entry name" value="GntR ligand-binding domain-like"/>
    <property type="match status" value="1"/>
</dbReference>